<reference evidence="1" key="1">
    <citation type="submission" date="2021-01" db="EMBL/GenBank/DDBJ databases">
        <title>Draft genome sequence of Acholeplasmataceae bacterium strain Mahy22.</title>
        <authorList>
            <person name="Watanabe M."/>
            <person name="Kojima H."/>
            <person name="Fukui M."/>
        </authorList>
    </citation>
    <scope>NUCLEOTIDE SEQUENCE</scope>
    <source>
        <strain evidence="1">Mahy22</strain>
    </source>
</reference>
<gene>
    <name evidence="1" type="ORF">MPAN_010370</name>
</gene>
<organism evidence="1 2">
    <name type="scientific">Mariniplasma anaerobium</name>
    <dbReference type="NCBI Taxonomy" id="2735436"/>
    <lineage>
        <taxon>Bacteria</taxon>
        <taxon>Bacillati</taxon>
        <taxon>Mycoplasmatota</taxon>
        <taxon>Mollicutes</taxon>
        <taxon>Acholeplasmatales</taxon>
        <taxon>Acholeplasmataceae</taxon>
        <taxon>Mariniplasma</taxon>
    </lineage>
</organism>
<dbReference type="InterPro" id="IPR036162">
    <property type="entry name" value="Resolvase-like_N_sf"/>
</dbReference>
<dbReference type="RefSeq" id="WP_176239607.1">
    <property type="nucleotide sequence ID" value="NZ_AP024412.1"/>
</dbReference>
<dbReference type="PROSITE" id="PS51736">
    <property type="entry name" value="RECOMBINASES_3"/>
    <property type="match status" value="1"/>
</dbReference>
<dbReference type="EMBL" id="AP024412">
    <property type="protein sequence ID" value="BCR36144.1"/>
    <property type="molecule type" value="Genomic_DNA"/>
</dbReference>
<evidence type="ECO:0000313" key="2">
    <source>
        <dbReference type="Proteomes" id="UP000620133"/>
    </source>
</evidence>
<dbReference type="CDD" id="cd00338">
    <property type="entry name" value="Ser_Recombinase"/>
    <property type="match status" value="1"/>
</dbReference>
<dbReference type="Pfam" id="PF07508">
    <property type="entry name" value="Recombinase"/>
    <property type="match status" value="1"/>
</dbReference>
<dbReference type="GO" id="GO:0003677">
    <property type="term" value="F:DNA binding"/>
    <property type="evidence" value="ECO:0007669"/>
    <property type="project" value="InterPro"/>
</dbReference>
<evidence type="ECO:0000313" key="1">
    <source>
        <dbReference type="EMBL" id="BCR36144.1"/>
    </source>
</evidence>
<proteinExistence type="predicted"/>
<evidence type="ECO:0008006" key="3">
    <source>
        <dbReference type="Google" id="ProtNLM"/>
    </source>
</evidence>
<dbReference type="KEGG" id="manr:MPAN_010370"/>
<dbReference type="PANTHER" id="PTHR30461:SF23">
    <property type="entry name" value="DNA RECOMBINASE-RELATED"/>
    <property type="match status" value="1"/>
</dbReference>
<accession>A0A7U9XVG4</accession>
<dbReference type="InterPro" id="IPR006119">
    <property type="entry name" value="Resolv_N"/>
</dbReference>
<dbReference type="Proteomes" id="UP000620133">
    <property type="component" value="Chromosome"/>
</dbReference>
<dbReference type="PANTHER" id="PTHR30461">
    <property type="entry name" value="DNA-INVERTASE FROM LAMBDOID PROPHAGE"/>
    <property type="match status" value="1"/>
</dbReference>
<protein>
    <recommendedName>
        <fullName evidence="3">Recombinase family protein</fullName>
    </recommendedName>
</protein>
<dbReference type="SUPFAM" id="SSF53041">
    <property type="entry name" value="Resolvase-like"/>
    <property type="match status" value="1"/>
</dbReference>
<name>A0A7U9XVG4_9MOLU</name>
<dbReference type="InterPro" id="IPR011109">
    <property type="entry name" value="DNA_bind_recombinase_dom"/>
</dbReference>
<dbReference type="InterPro" id="IPR050639">
    <property type="entry name" value="SSR_resolvase"/>
</dbReference>
<keyword evidence="2" id="KW-1185">Reference proteome</keyword>
<dbReference type="GO" id="GO:0000150">
    <property type="term" value="F:DNA strand exchange activity"/>
    <property type="evidence" value="ECO:0007669"/>
    <property type="project" value="InterPro"/>
</dbReference>
<dbReference type="InterPro" id="IPR038109">
    <property type="entry name" value="DNA_bind_recomb_sf"/>
</dbReference>
<dbReference type="AlphaFoldDB" id="A0A7U9XVG4"/>
<dbReference type="PROSITE" id="PS51737">
    <property type="entry name" value="RECOMBINASE_DNA_BIND"/>
    <property type="match status" value="1"/>
</dbReference>
<sequence>MKDIKVIESNQSRGHKHIIKRVAAYARVSTKQEMQESSLDLQVRHYAKEIIFNPDYIFAGIYYDHGKSGTSMIKRDGLQALLKKAYAGHIDLVLVKSLSRFARNTIDALNVIRETRKLGVEFFFEKENLYSSDSTIDMILTMMAGLAEAESQQISSNIRWGHRSRAKNGKVHIYPTFGYDITKDRKFVINEAQAKAVRSIYQMYLEGKKINEILIYLQDQGFKTSKDKGFDNYQQIRNILCNEKYIGKVTYGKSFTKIDGREKKVVINNGEQPKYIINNHHEPIIDIETYNKVQSMFKQQREKRAKTQKADYSNYEKFAYSVRHEAYLQRKQKGVVDDEGSEPTPYFCKSQVPGFYAKHASKVLFRTLNALSRKFGRMEALFDAQVDDILSKQKLSKKLSKQEKVLEDYMRQYYKLERKATKDKKDRMMLYELETLIIQESMNYTALEDEYNSIEEHFSHAQNIKKHINELKYPTEALTPENVNDIFEGFLIEDYDRYIAFINISNKELTPESMKNAVTNPPLHTGAFQTTGAYKSAGQYDVEIKWSIILM</sequence>
<dbReference type="SMART" id="SM00857">
    <property type="entry name" value="Resolvase"/>
    <property type="match status" value="1"/>
</dbReference>
<dbReference type="Gene3D" id="3.90.1750.20">
    <property type="entry name" value="Putative Large Serine Recombinase, Chain B, Domain 2"/>
    <property type="match status" value="1"/>
</dbReference>
<dbReference type="Gene3D" id="3.40.50.1390">
    <property type="entry name" value="Resolvase, N-terminal catalytic domain"/>
    <property type="match status" value="1"/>
</dbReference>
<dbReference type="Pfam" id="PF00239">
    <property type="entry name" value="Resolvase"/>
    <property type="match status" value="1"/>
</dbReference>